<evidence type="ECO:0000313" key="2">
    <source>
        <dbReference type="EMBL" id="MBR0673305.1"/>
    </source>
</evidence>
<dbReference type="Proteomes" id="UP001138751">
    <property type="component" value="Unassembled WGS sequence"/>
</dbReference>
<keyword evidence="3" id="KW-1185">Reference proteome</keyword>
<name>A0A9X9X1M6_9PROT</name>
<feature type="transmembrane region" description="Helical" evidence="1">
    <location>
        <begin position="319"/>
        <end position="338"/>
    </location>
</feature>
<gene>
    <name evidence="2" type="ORF">GXW76_19170</name>
</gene>
<feature type="transmembrane region" description="Helical" evidence="1">
    <location>
        <begin position="379"/>
        <end position="402"/>
    </location>
</feature>
<feature type="transmembrane region" description="Helical" evidence="1">
    <location>
        <begin position="97"/>
        <end position="118"/>
    </location>
</feature>
<feature type="transmembrane region" description="Helical" evidence="1">
    <location>
        <begin position="255"/>
        <end position="272"/>
    </location>
</feature>
<protein>
    <submittedName>
        <fullName evidence="2">NnrS family protein</fullName>
    </submittedName>
</protein>
<feature type="transmembrane region" description="Helical" evidence="1">
    <location>
        <begin position="124"/>
        <end position="149"/>
    </location>
</feature>
<dbReference type="EMBL" id="JAAEDM010000066">
    <property type="protein sequence ID" value="MBR0673305.1"/>
    <property type="molecule type" value="Genomic_DNA"/>
</dbReference>
<dbReference type="InterPro" id="IPR010266">
    <property type="entry name" value="NnrS"/>
</dbReference>
<feature type="transmembrane region" description="Helical" evidence="1">
    <location>
        <begin position="34"/>
        <end position="56"/>
    </location>
</feature>
<keyword evidence="1" id="KW-0812">Transmembrane</keyword>
<dbReference type="AlphaFoldDB" id="A0A9X9X1M6"/>
<feature type="transmembrane region" description="Helical" evidence="1">
    <location>
        <begin position="284"/>
        <end position="307"/>
    </location>
</feature>
<feature type="transmembrane region" description="Helical" evidence="1">
    <location>
        <begin position="345"/>
        <end position="367"/>
    </location>
</feature>
<proteinExistence type="predicted"/>
<organism evidence="2 3">
    <name type="scientific">Neoroseomonas soli</name>
    <dbReference type="NCBI Taxonomy" id="1081025"/>
    <lineage>
        <taxon>Bacteria</taxon>
        <taxon>Pseudomonadati</taxon>
        <taxon>Pseudomonadota</taxon>
        <taxon>Alphaproteobacteria</taxon>
        <taxon>Acetobacterales</taxon>
        <taxon>Acetobacteraceae</taxon>
        <taxon>Neoroseomonas</taxon>
    </lineage>
</organism>
<keyword evidence="1" id="KW-0472">Membrane</keyword>
<feature type="transmembrane region" description="Helical" evidence="1">
    <location>
        <begin position="68"/>
        <end position="90"/>
    </location>
</feature>
<reference evidence="2" key="2">
    <citation type="journal article" date="2021" name="Syst. Appl. Microbiol.">
        <title>Roseomonas hellenica sp. nov., isolated from roots of wild-growing Alkanna tinctoria.</title>
        <authorList>
            <person name="Rat A."/>
            <person name="Naranjo H.D."/>
            <person name="Lebbe L."/>
            <person name="Cnockaert M."/>
            <person name="Krigas N."/>
            <person name="Grigoriadou K."/>
            <person name="Maloupa E."/>
            <person name="Willems A."/>
        </authorList>
    </citation>
    <scope>NUCLEOTIDE SEQUENCE</scope>
    <source>
        <strain evidence="2">LMG 31231</strain>
    </source>
</reference>
<comment type="caution">
    <text evidence="2">The sequence shown here is derived from an EMBL/GenBank/DDBJ whole genome shotgun (WGS) entry which is preliminary data.</text>
</comment>
<dbReference type="Pfam" id="PF05940">
    <property type="entry name" value="NnrS"/>
    <property type="match status" value="1"/>
</dbReference>
<accession>A0A9X9X1M6</accession>
<evidence type="ECO:0000313" key="3">
    <source>
        <dbReference type="Proteomes" id="UP001138751"/>
    </source>
</evidence>
<keyword evidence="1" id="KW-1133">Transmembrane helix</keyword>
<sequence length="411" mass="42595">MHAARGAADRPSAVSGARKTRTTFALFAYGFRPFFLLAGIWAPLGVVVWVATLAGLPVPDGPLPMLRWHAHEMLMGFVGAAIIGFLLTAVPNWTGRAGFAGGPLVALVALFLAGRVALLPGSPLPIGIAAPIALAGLPGTLLLVLPGLVKAGKARLFGPPLIVLGFWVGDLLMLGDAAGCWAADTWRLGQFLSLNMALVLVGVIGGRIIPSFTLNALRKTGRPAEPRPLPGVDRAAVLSLIAVAVVDLVAPNGMAAGVVAALAAVLVALRLSRWHGLRTLGQPIVWVLHLGYAFVPLALATKAVWLLAGPAWAMHWPHLQGAGALALMILAVMTRAALGHTGRDMVAAPAIATAYVLLPLAALARAFGPSLTEDALLPLAVAGTLWLATFILFLAVYAPMLLRSRPDGKPG</sequence>
<evidence type="ECO:0000256" key="1">
    <source>
        <dbReference type="SAM" id="Phobius"/>
    </source>
</evidence>
<reference evidence="2" key="1">
    <citation type="submission" date="2020-01" db="EMBL/GenBank/DDBJ databases">
        <authorList>
            <person name="Rat A."/>
        </authorList>
    </citation>
    <scope>NUCLEOTIDE SEQUENCE</scope>
    <source>
        <strain evidence="2">LMG 31231</strain>
    </source>
</reference>
<feature type="transmembrane region" description="Helical" evidence="1">
    <location>
        <begin position="190"/>
        <end position="210"/>
    </location>
</feature>